<name>A0A6A6G2E4_9PEZI</name>
<evidence type="ECO:0008006" key="3">
    <source>
        <dbReference type="Google" id="ProtNLM"/>
    </source>
</evidence>
<evidence type="ECO:0000313" key="1">
    <source>
        <dbReference type="EMBL" id="KAF2219698.1"/>
    </source>
</evidence>
<protein>
    <recommendedName>
        <fullName evidence="3">F-box domain-containing protein</fullName>
    </recommendedName>
</protein>
<proteinExistence type="predicted"/>
<dbReference type="AlphaFoldDB" id="A0A6A6G2E4"/>
<gene>
    <name evidence="1" type="ORF">BDZ85DRAFT_268208</name>
</gene>
<dbReference type="PANTHER" id="PTHR42085">
    <property type="entry name" value="F-BOX DOMAIN-CONTAINING PROTEIN"/>
    <property type="match status" value="1"/>
</dbReference>
<dbReference type="OrthoDB" id="62952at2759"/>
<dbReference type="PANTHER" id="PTHR42085:SF7">
    <property type="entry name" value="F-BOX DOMAIN-CONTAINING PROTEIN"/>
    <property type="match status" value="1"/>
</dbReference>
<dbReference type="Proteomes" id="UP000799538">
    <property type="component" value="Unassembled WGS sequence"/>
</dbReference>
<reference evidence="2" key="1">
    <citation type="journal article" date="2020" name="Stud. Mycol.">
        <title>101 Dothideomycetes genomes: A test case for predicting lifestyles and emergence of pathogens.</title>
        <authorList>
            <person name="Haridas S."/>
            <person name="Albert R."/>
            <person name="Binder M."/>
            <person name="Bloem J."/>
            <person name="LaButti K."/>
            <person name="Salamov A."/>
            <person name="Andreopoulos B."/>
            <person name="Baker S."/>
            <person name="Barry K."/>
            <person name="Bills G."/>
            <person name="Bluhm B."/>
            <person name="Cannon C."/>
            <person name="Castanera R."/>
            <person name="Culley D."/>
            <person name="Daum C."/>
            <person name="Ezra D."/>
            <person name="Gonzalez J."/>
            <person name="Henrissat B."/>
            <person name="Kuo A."/>
            <person name="Liang C."/>
            <person name="Lipzen A."/>
            <person name="Lutzoni F."/>
            <person name="Magnuson J."/>
            <person name="Mondo S."/>
            <person name="Nolan M."/>
            <person name="Ohm R."/>
            <person name="Pangilinan J."/>
            <person name="Park H.-J."/>
            <person name="Ramirez L."/>
            <person name="Alfaro M."/>
            <person name="Sun H."/>
            <person name="Tritt A."/>
            <person name="Yoshinaga Y."/>
            <person name="Zwiers L.-H."/>
            <person name="Turgeon B."/>
            <person name="Goodwin S."/>
            <person name="Spatafora J."/>
            <person name="Crous P."/>
            <person name="Grigoriev I."/>
        </authorList>
    </citation>
    <scope>NUCLEOTIDE SEQUENCE [LARGE SCALE GENOMIC DNA]</scope>
    <source>
        <strain evidence="2">CECT 20119</strain>
    </source>
</reference>
<dbReference type="InterPro" id="IPR038883">
    <property type="entry name" value="AN11006-like"/>
</dbReference>
<organism evidence="1 2">
    <name type="scientific">Elsinoe ampelina</name>
    <dbReference type="NCBI Taxonomy" id="302913"/>
    <lineage>
        <taxon>Eukaryota</taxon>
        <taxon>Fungi</taxon>
        <taxon>Dikarya</taxon>
        <taxon>Ascomycota</taxon>
        <taxon>Pezizomycotina</taxon>
        <taxon>Dothideomycetes</taxon>
        <taxon>Dothideomycetidae</taxon>
        <taxon>Myriangiales</taxon>
        <taxon>Elsinoaceae</taxon>
        <taxon>Elsinoe</taxon>
    </lineage>
</organism>
<sequence length="293" mass="33198">MDTGHFNCRDYHVTDCLSPGSVAAIIERRSRSSASPMNKKIERHAPFPFFKLPLELRQKIYSYLIPQATARDATAIKLPFARNASPASRFRSRKKPVIWERGQTNLLCICRQMHDEYAAMLYGDSVFVVFVKYSSITFRYQWLLPSGLTPTSDMEFLESFSGQYLQLIRQVHIIVDHPDSYTGMIKYNVGGNGLTYGLWNQVKKLADVFSSREGSKAGLNALHVELINGNEYLDCEKRGIVRARERVQGTEDVQHVLEPLRQLRGIVDIKVTGAVTSEFADALCKQVGRKEAC</sequence>
<evidence type="ECO:0000313" key="2">
    <source>
        <dbReference type="Proteomes" id="UP000799538"/>
    </source>
</evidence>
<dbReference type="EMBL" id="ML992515">
    <property type="protein sequence ID" value="KAF2219698.1"/>
    <property type="molecule type" value="Genomic_DNA"/>
</dbReference>
<accession>A0A6A6G2E4</accession>
<keyword evidence="2" id="KW-1185">Reference proteome</keyword>